<organism evidence="2 3">
    <name type="scientific">Pseudonocardia alni subsp. carboxydivorans</name>
    <dbReference type="NCBI Taxonomy" id="415010"/>
    <lineage>
        <taxon>Bacteria</taxon>
        <taxon>Bacillati</taxon>
        <taxon>Actinomycetota</taxon>
        <taxon>Actinomycetes</taxon>
        <taxon>Pseudonocardiales</taxon>
        <taxon>Pseudonocardiaceae</taxon>
        <taxon>Pseudonocardia</taxon>
    </lineage>
</organism>
<dbReference type="SUPFAM" id="SSF56784">
    <property type="entry name" value="HAD-like"/>
    <property type="match status" value="1"/>
</dbReference>
<dbReference type="Gene3D" id="3.40.1110.10">
    <property type="entry name" value="Calcium-transporting ATPase, cytoplasmic domain N"/>
    <property type="match status" value="1"/>
</dbReference>
<dbReference type="RefSeq" id="WP_130292801.1">
    <property type="nucleotide sequence ID" value="NZ_BAAAOD010000047.1"/>
</dbReference>
<dbReference type="Proteomes" id="UP001367513">
    <property type="component" value="Unassembled WGS sequence"/>
</dbReference>
<name>A0ABU9AAC5_PSEA5</name>
<evidence type="ECO:0000313" key="3">
    <source>
        <dbReference type="Proteomes" id="UP001367513"/>
    </source>
</evidence>
<feature type="compositionally biased region" description="Polar residues" evidence="1">
    <location>
        <begin position="94"/>
        <end position="104"/>
    </location>
</feature>
<comment type="caution">
    <text evidence="2">The sequence shown here is derived from an EMBL/GenBank/DDBJ whole genome shotgun (WGS) entry which is preliminary data.</text>
</comment>
<dbReference type="InterPro" id="IPR023214">
    <property type="entry name" value="HAD_sf"/>
</dbReference>
<dbReference type="EMBL" id="JBBPIX010000001">
    <property type="protein sequence ID" value="MEK6462704.1"/>
    <property type="molecule type" value="Genomic_DNA"/>
</dbReference>
<accession>A0ABU9AAC5</accession>
<dbReference type="Gene3D" id="3.40.50.1000">
    <property type="entry name" value="HAD superfamily/HAD-like"/>
    <property type="match status" value="1"/>
</dbReference>
<protein>
    <submittedName>
        <fullName evidence="2">Uncharacterized protein</fullName>
    </submittedName>
</protein>
<reference evidence="2 3" key="1">
    <citation type="submission" date="2024-03" db="EMBL/GenBank/DDBJ databases">
        <title>Draft genome sequence of Pseudonocardia carboxydivorans JCM 14827.</title>
        <authorList>
            <person name="Duangmal K."/>
        </authorList>
    </citation>
    <scope>NUCLEOTIDE SEQUENCE [LARGE SCALE GENOMIC DNA]</scope>
    <source>
        <strain evidence="2 3">JCM 14827</strain>
    </source>
</reference>
<sequence length="133" mass="14041">MAGALRLADEVRPESRQAIEALYVAGAQVVMVADGARAVADGVAYELDIDQVLAGVTPGARAASVAELKGDGPQERWLVTESTTLRPSRGPTWGSLSAGPTSRSGPPASPWPRRTAHGDVGIELFRASYREMR</sequence>
<gene>
    <name evidence="2" type="ORF">WG925_03025</name>
</gene>
<keyword evidence="3" id="KW-1185">Reference proteome</keyword>
<evidence type="ECO:0000256" key="1">
    <source>
        <dbReference type="SAM" id="MobiDB-lite"/>
    </source>
</evidence>
<proteinExistence type="predicted"/>
<dbReference type="InterPro" id="IPR036412">
    <property type="entry name" value="HAD-like_sf"/>
</dbReference>
<evidence type="ECO:0000313" key="2">
    <source>
        <dbReference type="EMBL" id="MEK6462704.1"/>
    </source>
</evidence>
<feature type="region of interest" description="Disordered" evidence="1">
    <location>
        <begin position="82"/>
        <end position="117"/>
    </location>
</feature>
<dbReference type="InterPro" id="IPR023299">
    <property type="entry name" value="ATPase_P-typ_cyto_dom_N"/>
</dbReference>